<dbReference type="SMART" id="SM01388">
    <property type="entry name" value="Mob1_phocein"/>
    <property type="match status" value="1"/>
</dbReference>
<dbReference type="PANTHER" id="PTHR22599">
    <property type="entry name" value="MPS ONE BINDER KINASE ACTIVATOR-LIKE MOB"/>
    <property type="match status" value="1"/>
</dbReference>
<reference evidence="1" key="1">
    <citation type="submission" date="2021-01" db="EMBL/GenBank/DDBJ databases">
        <authorList>
            <person name="Corre E."/>
            <person name="Pelletier E."/>
            <person name="Niang G."/>
            <person name="Scheremetjew M."/>
            <person name="Finn R."/>
            <person name="Kale V."/>
            <person name="Holt S."/>
            <person name="Cochrane G."/>
            <person name="Meng A."/>
            <person name="Brown T."/>
            <person name="Cohen L."/>
        </authorList>
    </citation>
    <scope>NUCLEOTIDE SEQUENCE</scope>
    <source>
        <strain evidence="1">RCC1871</strain>
    </source>
</reference>
<dbReference type="InterPro" id="IPR005301">
    <property type="entry name" value="MOB_kinase_act_fam"/>
</dbReference>
<organism evidence="1">
    <name type="scientific">Chloropicon roscoffensis</name>
    <dbReference type="NCBI Taxonomy" id="1461544"/>
    <lineage>
        <taxon>Eukaryota</taxon>
        <taxon>Viridiplantae</taxon>
        <taxon>Chlorophyta</taxon>
        <taxon>Chloropicophyceae</taxon>
        <taxon>Chloropicales</taxon>
        <taxon>Chloropicaceae</taxon>
        <taxon>Chloropicon</taxon>
    </lineage>
</organism>
<dbReference type="Gene3D" id="1.20.140.30">
    <property type="entry name" value="MOB kinase activator"/>
    <property type="match status" value="1"/>
</dbReference>
<accession>A0A7S3C7Y7</accession>
<name>A0A7S3C7Y7_9CHLO</name>
<dbReference type="InterPro" id="IPR036703">
    <property type="entry name" value="MOB_kinase_act_sf"/>
</dbReference>
<evidence type="ECO:0008006" key="2">
    <source>
        <dbReference type="Google" id="ProtNLM"/>
    </source>
</evidence>
<dbReference type="EMBL" id="HBHZ01002163">
    <property type="protein sequence ID" value="CAE0188613.1"/>
    <property type="molecule type" value="Transcribed_RNA"/>
</dbReference>
<gene>
    <name evidence="1" type="ORF">CROS1456_LOCUS1682</name>
</gene>
<dbReference type="Pfam" id="PF03637">
    <property type="entry name" value="Mob1_phocein"/>
    <property type="match status" value="1"/>
</dbReference>
<sequence>MASLFNFARDARTFRPKKYAGPNSAQIKQRIDATLGNGDLYEAIPVPEGIELNEWLAVNTTDFYNSTMLLYSTLVEFCTNETCPVMSAGPKVSRAALVLCPGRLR</sequence>
<evidence type="ECO:0000313" key="1">
    <source>
        <dbReference type="EMBL" id="CAE0188613.1"/>
    </source>
</evidence>
<dbReference type="AlphaFoldDB" id="A0A7S3C7Y7"/>
<dbReference type="SUPFAM" id="SSF101152">
    <property type="entry name" value="Mob1/phocein"/>
    <property type="match status" value="1"/>
</dbReference>
<protein>
    <recommendedName>
        <fullName evidence="2">MOB kinase activator-like 1</fullName>
    </recommendedName>
</protein>
<proteinExistence type="predicted"/>